<evidence type="ECO:0000313" key="6">
    <source>
        <dbReference type="Proteomes" id="UP001158576"/>
    </source>
</evidence>
<evidence type="ECO:0000256" key="3">
    <source>
        <dbReference type="SAM" id="SignalP"/>
    </source>
</evidence>
<name>A0ABN7SRD5_OIKDI</name>
<accession>A0ABN7SRD5</accession>
<evidence type="ECO:0000313" key="5">
    <source>
        <dbReference type="EMBL" id="CAG5105660.1"/>
    </source>
</evidence>
<dbReference type="Proteomes" id="UP001158576">
    <property type="component" value="Chromosome 1"/>
</dbReference>
<dbReference type="Gene3D" id="2.10.70.10">
    <property type="entry name" value="Complement Module, domain 1"/>
    <property type="match status" value="1"/>
</dbReference>
<dbReference type="InterPro" id="IPR035976">
    <property type="entry name" value="Sushi/SCR/CCP_sf"/>
</dbReference>
<dbReference type="EMBL" id="OU015566">
    <property type="protein sequence ID" value="CAG5105660.1"/>
    <property type="molecule type" value="Genomic_DNA"/>
</dbReference>
<keyword evidence="2" id="KW-0768">Sushi</keyword>
<feature type="domain" description="Sushi" evidence="4">
    <location>
        <begin position="100"/>
        <end position="161"/>
    </location>
</feature>
<keyword evidence="1 2" id="KW-1015">Disulfide bond</keyword>
<feature type="chain" id="PRO_5047201784" evidence="3">
    <location>
        <begin position="22"/>
        <end position="263"/>
    </location>
</feature>
<keyword evidence="6" id="KW-1185">Reference proteome</keyword>
<comment type="caution">
    <text evidence="2">Lacks conserved residue(s) required for the propagation of feature annotation.</text>
</comment>
<dbReference type="SUPFAM" id="SSF57535">
    <property type="entry name" value="Complement control module/SCR domain"/>
    <property type="match status" value="1"/>
</dbReference>
<dbReference type="PROSITE" id="PS50923">
    <property type="entry name" value="SUSHI"/>
    <property type="match status" value="1"/>
</dbReference>
<evidence type="ECO:0000256" key="2">
    <source>
        <dbReference type="PROSITE-ProRule" id="PRU00302"/>
    </source>
</evidence>
<evidence type="ECO:0000256" key="1">
    <source>
        <dbReference type="ARBA" id="ARBA00023157"/>
    </source>
</evidence>
<keyword evidence="3" id="KW-0732">Signal</keyword>
<evidence type="ECO:0000259" key="4">
    <source>
        <dbReference type="PROSITE" id="PS50923"/>
    </source>
</evidence>
<feature type="signal peptide" evidence="3">
    <location>
        <begin position="1"/>
        <end position="21"/>
    </location>
</feature>
<reference evidence="5 6" key="1">
    <citation type="submission" date="2021-04" db="EMBL/GenBank/DDBJ databases">
        <authorList>
            <person name="Bliznina A."/>
        </authorList>
    </citation>
    <scope>NUCLEOTIDE SEQUENCE [LARGE SCALE GENOMIC DNA]</scope>
</reference>
<organism evidence="5 6">
    <name type="scientific">Oikopleura dioica</name>
    <name type="common">Tunicate</name>
    <dbReference type="NCBI Taxonomy" id="34765"/>
    <lineage>
        <taxon>Eukaryota</taxon>
        <taxon>Metazoa</taxon>
        <taxon>Chordata</taxon>
        <taxon>Tunicata</taxon>
        <taxon>Appendicularia</taxon>
        <taxon>Copelata</taxon>
        <taxon>Oikopleuridae</taxon>
        <taxon>Oikopleura</taxon>
    </lineage>
</organism>
<proteinExistence type="predicted"/>
<protein>
    <submittedName>
        <fullName evidence="5">Oidioi.mRNA.OKI2018_I69.chr1.g2334.t1.cds</fullName>
    </submittedName>
</protein>
<gene>
    <name evidence="5" type="ORF">OKIOD_LOCUS11099</name>
</gene>
<dbReference type="InterPro" id="IPR000436">
    <property type="entry name" value="Sushi_SCR_CCP_dom"/>
</dbReference>
<feature type="disulfide bond" evidence="2">
    <location>
        <begin position="102"/>
        <end position="145"/>
    </location>
</feature>
<sequence>MISTRKIFNTVFTLFSTLTEAQNITARNGFVTCTVPDAGKNNLENLQCSDSQFEIDGTIKESTKCTFDCMDGMALIGDVSELVCRDDGNVEFLGFCKCAECCDAPPYKPDLSITCSNGYRKKSTCEVSCLTGVLDPVDSPTTITCQKKEKLWTAPWPDCISGETTTETITTTEAVTETTAELTTQTTSFVSTSIITTTTTAPQTTLADNEDNSIVGLRIEILGPTTIQMTWNDLSNFGGQRASGSVQNITVLLNSIILTKKLI</sequence>
<dbReference type="SMART" id="SM00032">
    <property type="entry name" value="CCP"/>
    <property type="match status" value="2"/>
</dbReference>